<dbReference type="InterPro" id="IPR002172">
    <property type="entry name" value="LDrepeatLR_classA_rpt"/>
</dbReference>
<dbReference type="PROSITE" id="PS01209">
    <property type="entry name" value="LDLRA_1"/>
    <property type="match status" value="1"/>
</dbReference>
<dbReference type="Proteomes" id="UP001217089">
    <property type="component" value="Unassembled WGS sequence"/>
</dbReference>
<name>A0ABQ9E7F0_TEGGR</name>
<feature type="disulfide bond" evidence="2">
    <location>
        <begin position="58"/>
        <end position="73"/>
    </location>
</feature>
<dbReference type="EMBL" id="JARBDR010000921">
    <property type="protein sequence ID" value="KAJ8299445.1"/>
    <property type="molecule type" value="Genomic_DNA"/>
</dbReference>
<accession>A0ABQ9E7F0</accession>
<sequence length="106" mass="12456">MKSCRFSLWRSQFIARISPKRRNAYIGFKEDGESDACTCPPHLFSCGKCICIPKRWHCDGDYDCDNRSDENDCVNFLVIYESDIKKSLQLLNKNRSMKRKNTHTNR</sequence>
<dbReference type="Gene3D" id="4.10.400.10">
    <property type="entry name" value="Low-density Lipoprotein Receptor"/>
    <property type="match status" value="1"/>
</dbReference>
<dbReference type="SMART" id="SM00192">
    <property type="entry name" value="LDLa"/>
    <property type="match status" value="1"/>
</dbReference>
<dbReference type="Pfam" id="PF00057">
    <property type="entry name" value="Ldl_recept_a"/>
    <property type="match status" value="1"/>
</dbReference>
<comment type="caution">
    <text evidence="3">The sequence shown here is derived from an EMBL/GenBank/DDBJ whole genome shotgun (WGS) entry which is preliminary data.</text>
</comment>
<organism evidence="3 4">
    <name type="scientific">Tegillarca granosa</name>
    <name type="common">Malaysian cockle</name>
    <name type="synonym">Anadara granosa</name>
    <dbReference type="NCBI Taxonomy" id="220873"/>
    <lineage>
        <taxon>Eukaryota</taxon>
        <taxon>Metazoa</taxon>
        <taxon>Spiralia</taxon>
        <taxon>Lophotrochozoa</taxon>
        <taxon>Mollusca</taxon>
        <taxon>Bivalvia</taxon>
        <taxon>Autobranchia</taxon>
        <taxon>Pteriomorphia</taxon>
        <taxon>Arcoida</taxon>
        <taxon>Arcoidea</taxon>
        <taxon>Arcidae</taxon>
        <taxon>Tegillarca</taxon>
    </lineage>
</organism>
<proteinExistence type="predicted"/>
<dbReference type="PROSITE" id="PS50068">
    <property type="entry name" value="LDLRA_2"/>
    <property type="match status" value="1"/>
</dbReference>
<dbReference type="CDD" id="cd00112">
    <property type="entry name" value="LDLa"/>
    <property type="match status" value="1"/>
</dbReference>
<evidence type="ECO:0000256" key="2">
    <source>
        <dbReference type="PROSITE-ProRule" id="PRU00124"/>
    </source>
</evidence>
<keyword evidence="4" id="KW-1185">Reference proteome</keyword>
<feature type="disulfide bond" evidence="2">
    <location>
        <begin position="39"/>
        <end position="51"/>
    </location>
</feature>
<evidence type="ECO:0000313" key="4">
    <source>
        <dbReference type="Proteomes" id="UP001217089"/>
    </source>
</evidence>
<reference evidence="3 4" key="1">
    <citation type="submission" date="2022-12" db="EMBL/GenBank/DDBJ databases">
        <title>Chromosome-level genome of Tegillarca granosa.</title>
        <authorList>
            <person name="Kim J."/>
        </authorList>
    </citation>
    <scope>NUCLEOTIDE SEQUENCE [LARGE SCALE GENOMIC DNA]</scope>
    <source>
        <strain evidence="3">Teg-2019</strain>
        <tissue evidence="3">Adductor muscle</tissue>
    </source>
</reference>
<dbReference type="InterPro" id="IPR023415">
    <property type="entry name" value="LDLR_class-A_CS"/>
</dbReference>
<keyword evidence="1 2" id="KW-1015">Disulfide bond</keyword>
<evidence type="ECO:0000256" key="1">
    <source>
        <dbReference type="ARBA" id="ARBA00023157"/>
    </source>
</evidence>
<protein>
    <submittedName>
        <fullName evidence="3">Uncharacterized protein</fullName>
    </submittedName>
</protein>
<evidence type="ECO:0000313" key="3">
    <source>
        <dbReference type="EMBL" id="KAJ8299445.1"/>
    </source>
</evidence>
<gene>
    <name evidence="3" type="ORF">KUTeg_023505</name>
</gene>
<feature type="disulfide bond" evidence="2">
    <location>
        <begin position="46"/>
        <end position="64"/>
    </location>
</feature>
<dbReference type="SUPFAM" id="SSF57424">
    <property type="entry name" value="LDL receptor-like module"/>
    <property type="match status" value="1"/>
</dbReference>
<dbReference type="InterPro" id="IPR036055">
    <property type="entry name" value="LDL_receptor-like_sf"/>
</dbReference>